<evidence type="ECO:0000256" key="1">
    <source>
        <dbReference type="ARBA" id="ARBA00022475"/>
    </source>
</evidence>
<comment type="caution">
    <text evidence="13">The sequence shown here is derived from an EMBL/GenBank/DDBJ whole genome shotgun (WGS) entry which is preliminary data.</text>
</comment>
<keyword evidence="4" id="KW-0479">Metal-binding</keyword>
<gene>
    <name evidence="13" type="ORF">PQG45_02020</name>
</gene>
<evidence type="ECO:0000256" key="11">
    <source>
        <dbReference type="SAM" id="Phobius"/>
    </source>
</evidence>
<dbReference type="InterPro" id="IPR050083">
    <property type="entry name" value="HtpX_protease"/>
</dbReference>
<evidence type="ECO:0000313" key="14">
    <source>
        <dbReference type="Proteomes" id="UP001249959"/>
    </source>
</evidence>
<sequence length="297" mass="34236">MIDRRLTFALVTTVIPVITLFASLAAEILFSKNQKFFESIKQFKSGFDFVYFILFSIIVFVLSYTFSPILDNQDKNQAGSILILIFFIVFFYGLGPLLYPIVILFRSSRYEEYKDMEKIIQVEMNYAVKVRIVNRELINAFATGILPFSKIILIGMPLLTDLTNDELKAVIAHELGHTKKHHLFYLMLIMIVIQIIIMIIYNHMLLPFFLLHKFGWLVKGITFGLLLVISNEILGFFQRKMEYDADKFAAKIVGKNSIKKALEKLNKITGGKLQVKSISHPTLEQRLLSIEESFSNE</sequence>
<reference evidence="13 14" key="1">
    <citation type="submission" date="2023-09" db="EMBL/GenBank/DDBJ databases">
        <title>Aquirufa genomes.</title>
        <authorList>
            <person name="Pitt A."/>
        </authorList>
    </citation>
    <scope>NUCLEOTIDE SEQUENCE [LARGE SCALE GENOMIC DNA]</scope>
    <source>
        <strain evidence="13 14">LEOWEIH-7C</strain>
    </source>
</reference>
<dbReference type="Pfam" id="PF01435">
    <property type="entry name" value="Peptidase_M48"/>
    <property type="match status" value="1"/>
</dbReference>
<dbReference type="GO" id="GO:0008237">
    <property type="term" value="F:metallopeptidase activity"/>
    <property type="evidence" value="ECO:0007669"/>
    <property type="project" value="UniProtKB-KW"/>
</dbReference>
<evidence type="ECO:0000313" key="13">
    <source>
        <dbReference type="EMBL" id="MDU0807807.1"/>
    </source>
</evidence>
<dbReference type="PANTHER" id="PTHR43221:SF2">
    <property type="entry name" value="PROTEASE HTPX HOMOLOG"/>
    <property type="match status" value="1"/>
</dbReference>
<comment type="similarity">
    <text evidence="10">Belongs to the peptidase M48 family.</text>
</comment>
<dbReference type="Gene3D" id="3.30.2010.10">
    <property type="entry name" value="Metalloproteases ('zincins'), catalytic domain"/>
    <property type="match status" value="1"/>
</dbReference>
<organism evidence="13 14">
    <name type="scientific">Aquirufa regiilacus</name>
    <dbReference type="NCBI Taxonomy" id="3024868"/>
    <lineage>
        <taxon>Bacteria</taxon>
        <taxon>Pseudomonadati</taxon>
        <taxon>Bacteroidota</taxon>
        <taxon>Cytophagia</taxon>
        <taxon>Cytophagales</taxon>
        <taxon>Flectobacillaceae</taxon>
        <taxon>Aquirufa</taxon>
    </lineage>
</organism>
<evidence type="ECO:0000256" key="10">
    <source>
        <dbReference type="RuleBase" id="RU003983"/>
    </source>
</evidence>
<keyword evidence="2 10" id="KW-0645">Protease</keyword>
<keyword evidence="5 10" id="KW-0378">Hydrolase</keyword>
<feature type="transmembrane region" description="Helical" evidence="11">
    <location>
        <begin position="216"/>
        <end position="237"/>
    </location>
</feature>
<dbReference type="RefSeq" id="WP_315575706.1">
    <property type="nucleotide sequence ID" value="NZ_JARDXH010000003.1"/>
</dbReference>
<name>A0ABU3TQ19_9BACT</name>
<dbReference type="PANTHER" id="PTHR43221">
    <property type="entry name" value="PROTEASE HTPX"/>
    <property type="match status" value="1"/>
</dbReference>
<comment type="cofactor">
    <cofactor evidence="10">
        <name>Zn(2+)</name>
        <dbReference type="ChEBI" id="CHEBI:29105"/>
    </cofactor>
    <text evidence="10">Binds 1 zinc ion per subunit.</text>
</comment>
<keyword evidence="3 11" id="KW-0812">Transmembrane</keyword>
<keyword evidence="9 11" id="KW-0472">Membrane</keyword>
<dbReference type="EMBL" id="JAVNWW010000001">
    <property type="protein sequence ID" value="MDU0807807.1"/>
    <property type="molecule type" value="Genomic_DNA"/>
</dbReference>
<keyword evidence="6 10" id="KW-0862">Zinc</keyword>
<protein>
    <submittedName>
        <fullName evidence="13">M48 family metalloprotease</fullName>
        <ecNumber evidence="13">3.4.24.-</ecNumber>
    </submittedName>
</protein>
<dbReference type="InterPro" id="IPR001915">
    <property type="entry name" value="Peptidase_M48"/>
</dbReference>
<evidence type="ECO:0000256" key="9">
    <source>
        <dbReference type="ARBA" id="ARBA00023136"/>
    </source>
</evidence>
<proteinExistence type="inferred from homology"/>
<evidence type="ECO:0000259" key="12">
    <source>
        <dbReference type="Pfam" id="PF01435"/>
    </source>
</evidence>
<evidence type="ECO:0000256" key="6">
    <source>
        <dbReference type="ARBA" id="ARBA00022833"/>
    </source>
</evidence>
<evidence type="ECO:0000256" key="7">
    <source>
        <dbReference type="ARBA" id="ARBA00022989"/>
    </source>
</evidence>
<keyword evidence="1" id="KW-1003">Cell membrane</keyword>
<feature type="transmembrane region" description="Helical" evidence="11">
    <location>
        <begin position="49"/>
        <end position="69"/>
    </location>
</feature>
<evidence type="ECO:0000256" key="8">
    <source>
        <dbReference type="ARBA" id="ARBA00023049"/>
    </source>
</evidence>
<evidence type="ECO:0000256" key="4">
    <source>
        <dbReference type="ARBA" id="ARBA00022723"/>
    </source>
</evidence>
<accession>A0ABU3TQ19</accession>
<evidence type="ECO:0000256" key="2">
    <source>
        <dbReference type="ARBA" id="ARBA00022670"/>
    </source>
</evidence>
<keyword evidence="7 11" id="KW-1133">Transmembrane helix</keyword>
<evidence type="ECO:0000256" key="5">
    <source>
        <dbReference type="ARBA" id="ARBA00022801"/>
    </source>
</evidence>
<keyword evidence="8 10" id="KW-0482">Metalloprotease</keyword>
<feature type="transmembrane region" description="Helical" evidence="11">
    <location>
        <begin position="6"/>
        <end position="29"/>
    </location>
</feature>
<feature type="transmembrane region" description="Helical" evidence="11">
    <location>
        <begin position="81"/>
        <end position="105"/>
    </location>
</feature>
<keyword evidence="14" id="KW-1185">Reference proteome</keyword>
<evidence type="ECO:0000256" key="3">
    <source>
        <dbReference type="ARBA" id="ARBA00022692"/>
    </source>
</evidence>
<feature type="transmembrane region" description="Helical" evidence="11">
    <location>
        <begin position="183"/>
        <end position="204"/>
    </location>
</feature>
<feature type="domain" description="Peptidase M48" evidence="12">
    <location>
        <begin position="129"/>
        <end position="292"/>
    </location>
</feature>
<dbReference type="EC" id="3.4.24.-" evidence="13"/>
<dbReference type="Proteomes" id="UP001249959">
    <property type="component" value="Unassembled WGS sequence"/>
</dbReference>